<reference evidence="5 6" key="1">
    <citation type="submission" date="2019-10" db="EMBL/GenBank/DDBJ databases">
        <authorList>
            <person name="Karimi E."/>
        </authorList>
    </citation>
    <scope>NUCLEOTIDE SEQUENCE [LARGE SCALE GENOMIC DNA]</scope>
    <source>
        <strain evidence="5">Sphingobacterium sp. 8BC</strain>
    </source>
</reference>
<name>A0A653YSI4_SPHMU</name>
<evidence type="ECO:0000259" key="4">
    <source>
        <dbReference type="PROSITE" id="PS50043"/>
    </source>
</evidence>
<feature type="domain" description="HTH luxR-type" evidence="4">
    <location>
        <begin position="124"/>
        <end position="189"/>
    </location>
</feature>
<protein>
    <submittedName>
        <fullName evidence="5">LuxR family transcriptional regulator</fullName>
    </submittedName>
</protein>
<dbReference type="InterPro" id="IPR000792">
    <property type="entry name" value="Tscrpt_reg_LuxR_C"/>
</dbReference>
<dbReference type="Proteomes" id="UP000432350">
    <property type="component" value="Unassembled WGS sequence"/>
</dbReference>
<dbReference type="GO" id="GO:0003677">
    <property type="term" value="F:DNA binding"/>
    <property type="evidence" value="ECO:0007669"/>
    <property type="project" value="UniProtKB-KW"/>
</dbReference>
<keyword evidence="1" id="KW-0805">Transcription regulation</keyword>
<dbReference type="Pfam" id="PF00196">
    <property type="entry name" value="GerE"/>
    <property type="match status" value="1"/>
</dbReference>
<dbReference type="PROSITE" id="PS00622">
    <property type="entry name" value="HTH_LUXR_1"/>
    <property type="match status" value="1"/>
</dbReference>
<dbReference type="PRINTS" id="PR00038">
    <property type="entry name" value="HTHLUXR"/>
</dbReference>
<dbReference type="PANTHER" id="PTHR44688:SF16">
    <property type="entry name" value="DNA-BINDING TRANSCRIPTIONAL ACTIVATOR DEVR_DOSR"/>
    <property type="match status" value="1"/>
</dbReference>
<accession>A0A653YSI4</accession>
<dbReference type="PROSITE" id="PS50043">
    <property type="entry name" value="HTH_LUXR_2"/>
    <property type="match status" value="1"/>
</dbReference>
<gene>
    <name evidence="5" type="ORF">SPHINGO8BC_110276</name>
</gene>
<keyword evidence="2" id="KW-0238">DNA-binding</keyword>
<keyword evidence="3" id="KW-0804">Transcription</keyword>
<organism evidence="5 6">
    <name type="scientific">Sphingobacterium multivorum</name>
    <dbReference type="NCBI Taxonomy" id="28454"/>
    <lineage>
        <taxon>Bacteria</taxon>
        <taxon>Pseudomonadati</taxon>
        <taxon>Bacteroidota</taxon>
        <taxon>Sphingobacteriia</taxon>
        <taxon>Sphingobacteriales</taxon>
        <taxon>Sphingobacteriaceae</taxon>
        <taxon>Sphingobacterium</taxon>
    </lineage>
</organism>
<dbReference type="RefSeq" id="WP_159333280.1">
    <property type="nucleotide sequence ID" value="NZ_JBPFRC010000005.1"/>
</dbReference>
<dbReference type="InterPro" id="IPR036388">
    <property type="entry name" value="WH-like_DNA-bd_sf"/>
</dbReference>
<evidence type="ECO:0000256" key="1">
    <source>
        <dbReference type="ARBA" id="ARBA00023015"/>
    </source>
</evidence>
<proteinExistence type="predicted"/>
<evidence type="ECO:0000313" key="5">
    <source>
        <dbReference type="EMBL" id="VXC45419.1"/>
    </source>
</evidence>
<dbReference type="SMART" id="SM00421">
    <property type="entry name" value="HTH_LUXR"/>
    <property type="match status" value="1"/>
</dbReference>
<dbReference type="AlphaFoldDB" id="A0A653YSI4"/>
<dbReference type="EMBL" id="CABWMV010000003">
    <property type="protein sequence ID" value="VXC45419.1"/>
    <property type="molecule type" value="Genomic_DNA"/>
</dbReference>
<evidence type="ECO:0000256" key="2">
    <source>
        <dbReference type="ARBA" id="ARBA00023125"/>
    </source>
</evidence>
<evidence type="ECO:0000313" key="6">
    <source>
        <dbReference type="Proteomes" id="UP000432350"/>
    </source>
</evidence>
<evidence type="ECO:0000256" key="3">
    <source>
        <dbReference type="ARBA" id="ARBA00023163"/>
    </source>
</evidence>
<sequence length="191" mass="21768">MLNLNKISQVLPAGLEDNGVEFYVHNNDLKCLHRGQTFEWDNIPEWILEVVATDMLQNQEALNALVAWDLTQRDEMLKQYIICRFGGFDLEPDIDSKGNIDHTEYFDCGRRGNCVHEGKLCATIKVANGFLTKQEVKVLRCVAQGKFNKEIADILSISEDTVSTHNQNIQRKLGVDNKLEMVSFAILKNIR</sequence>
<dbReference type="SUPFAM" id="SSF46894">
    <property type="entry name" value="C-terminal effector domain of the bipartite response regulators"/>
    <property type="match status" value="1"/>
</dbReference>
<dbReference type="Gene3D" id="1.10.10.10">
    <property type="entry name" value="Winged helix-like DNA-binding domain superfamily/Winged helix DNA-binding domain"/>
    <property type="match status" value="1"/>
</dbReference>
<dbReference type="InterPro" id="IPR016032">
    <property type="entry name" value="Sig_transdc_resp-reg_C-effctor"/>
</dbReference>
<dbReference type="CDD" id="cd06170">
    <property type="entry name" value="LuxR_C_like"/>
    <property type="match status" value="1"/>
</dbReference>
<dbReference type="GO" id="GO:0006355">
    <property type="term" value="P:regulation of DNA-templated transcription"/>
    <property type="evidence" value="ECO:0007669"/>
    <property type="project" value="InterPro"/>
</dbReference>
<dbReference type="PANTHER" id="PTHR44688">
    <property type="entry name" value="DNA-BINDING TRANSCRIPTIONAL ACTIVATOR DEVR_DOSR"/>
    <property type="match status" value="1"/>
</dbReference>